<dbReference type="NCBIfam" id="TIGR03364">
    <property type="entry name" value="HpnW_proposed"/>
    <property type="match status" value="1"/>
</dbReference>
<dbReference type="SUPFAM" id="SSF51905">
    <property type="entry name" value="FAD/NAD(P)-binding domain"/>
    <property type="match status" value="1"/>
</dbReference>
<dbReference type="Pfam" id="PF01266">
    <property type="entry name" value="DAO"/>
    <property type="match status" value="1"/>
</dbReference>
<evidence type="ECO:0000256" key="4">
    <source>
        <dbReference type="ARBA" id="ARBA00023002"/>
    </source>
</evidence>
<evidence type="ECO:0000313" key="6">
    <source>
        <dbReference type="EMBL" id="GGZ14010.1"/>
    </source>
</evidence>
<comment type="caution">
    <text evidence="6">The sequence shown here is derived from an EMBL/GenBank/DDBJ whole genome shotgun (WGS) entry which is preliminary data.</text>
</comment>
<evidence type="ECO:0000256" key="3">
    <source>
        <dbReference type="ARBA" id="ARBA00022630"/>
    </source>
</evidence>
<evidence type="ECO:0000256" key="1">
    <source>
        <dbReference type="ARBA" id="ARBA00001974"/>
    </source>
</evidence>
<keyword evidence="7" id="KW-1185">Reference proteome</keyword>
<dbReference type="Gene3D" id="3.50.50.60">
    <property type="entry name" value="FAD/NAD(P)-binding domain"/>
    <property type="match status" value="1"/>
</dbReference>
<dbReference type="GO" id="GO:0005737">
    <property type="term" value="C:cytoplasm"/>
    <property type="evidence" value="ECO:0007669"/>
    <property type="project" value="TreeGrafter"/>
</dbReference>
<name>A0A918UJB5_9BACT</name>
<accession>A0A918UJB5</accession>
<reference evidence="6" key="2">
    <citation type="submission" date="2020-09" db="EMBL/GenBank/DDBJ databases">
        <authorList>
            <person name="Sun Q."/>
            <person name="Kim S."/>
        </authorList>
    </citation>
    <scope>NUCLEOTIDE SEQUENCE</scope>
    <source>
        <strain evidence="6">KCTC 12368</strain>
    </source>
</reference>
<gene>
    <name evidence="6" type="ORF">GCM10007049_02320</name>
</gene>
<organism evidence="6 7">
    <name type="scientific">Echinicola pacifica</name>
    <dbReference type="NCBI Taxonomy" id="346377"/>
    <lineage>
        <taxon>Bacteria</taxon>
        <taxon>Pseudomonadati</taxon>
        <taxon>Bacteroidota</taxon>
        <taxon>Cytophagia</taxon>
        <taxon>Cytophagales</taxon>
        <taxon>Cyclobacteriaceae</taxon>
        <taxon>Echinicola</taxon>
    </lineage>
</organism>
<protein>
    <submittedName>
        <fullName evidence="6">Oxidase</fullName>
    </submittedName>
</protein>
<evidence type="ECO:0000259" key="5">
    <source>
        <dbReference type="Pfam" id="PF01266"/>
    </source>
</evidence>
<dbReference type="InterPro" id="IPR017741">
    <property type="entry name" value="FAD-dependent_OxRdtase_HpnW"/>
</dbReference>
<feature type="domain" description="FAD dependent oxidoreductase" evidence="5">
    <location>
        <begin position="6"/>
        <end position="377"/>
    </location>
</feature>
<comment type="cofactor">
    <cofactor evidence="1">
        <name>FAD</name>
        <dbReference type="ChEBI" id="CHEBI:57692"/>
    </cofactor>
</comment>
<keyword evidence="3" id="KW-0285">Flavoprotein</keyword>
<sequence length="387" mass="43116">MNNKYDLIIIGAGVLGAFHAYHALKMGYTVLMVEKDYQPQEATVRNFGQVVPSGMNSKWQAYGRESLKIYKEIQAITDISIRQNGSVYLASDEQEEALLDELCAINKTNDYASIRWSKTECLTKFSGLRSDYVRSGLYFPDEVTVEPDRMIHQFLDYLVTSLGLSLVTNQLVIHCEEVNGQVEVHTAGGTCFLGAKALVCSGRDFKALFPEIFLNSDLEVSKLQMMKTISQGKEYSLPGSILTGWSIRRYEAFAECPSFAAIKALENENSPQKKWGVHILFKQAEDGSVIIGDSHQYADASSVETLGFDLDMAIDDFMIAEARKIIELPTYEIGQRWWGMYSQCKTSDIFQKNIGNTIQILTGIGGKGMTGSAGFSKENIKSILNSK</sequence>
<reference evidence="6" key="1">
    <citation type="journal article" date="2014" name="Int. J. Syst. Evol. Microbiol.">
        <title>Complete genome sequence of Corynebacterium casei LMG S-19264T (=DSM 44701T), isolated from a smear-ripened cheese.</title>
        <authorList>
            <consortium name="US DOE Joint Genome Institute (JGI-PGF)"/>
            <person name="Walter F."/>
            <person name="Albersmeier A."/>
            <person name="Kalinowski J."/>
            <person name="Ruckert C."/>
        </authorList>
    </citation>
    <scope>NUCLEOTIDE SEQUENCE</scope>
    <source>
        <strain evidence="6">KCTC 12368</strain>
    </source>
</reference>
<dbReference type="InterPro" id="IPR036188">
    <property type="entry name" value="FAD/NAD-bd_sf"/>
</dbReference>
<comment type="similarity">
    <text evidence="2">Belongs to the DadA oxidoreductase family.</text>
</comment>
<keyword evidence="4" id="KW-0560">Oxidoreductase</keyword>
<dbReference type="InterPro" id="IPR006076">
    <property type="entry name" value="FAD-dep_OxRdtase"/>
</dbReference>
<dbReference type="Proteomes" id="UP000619457">
    <property type="component" value="Unassembled WGS sequence"/>
</dbReference>
<dbReference type="RefSeq" id="WP_018474539.1">
    <property type="nucleotide sequence ID" value="NZ_BMWX01000001.1"/>
</dbReference>
<dbReference type="PANTHER" id="PTHR13847">
    <property type="entry name" value="SARCOSINE DEHYDROGENASE-RELATED"/>
    <property type="match status" value="1"/>
</dbReference>
<dbReference type="AlphaFoldDB" id="A0A918UJB5"/>
<dbReference type="GO" id="GO:0016491">
    <property type="term" value="F:oxidoreductase activity"/>
    <property type="evidence" value="ECO:0007669"/>
    <property type="project" value="UniProtKB-KW"/>
</dbReference>
<evidence type="ECO:0000256" key="2">
    <source>
        <dbReference type="ARBA" id="ARBA00009410"/>
    </source>
</evidence>
<dbReference type="PANTHER" id="PTHR13847:SF286">
    <property type="entry name" value="D-AMINO ACID DEHYDROGENASE"/>
    <property type="match status" value="1"/>
</dbReference>
<evidence type="ECO:0000313" key="7">
    <source>
        <dbReference type="Proteomes" id="UP000619457"/>
    </source>
</evidence>
<proteinExistence type="inferred from homology"/>
<dbReference type="EMBL" id="BMWX01000001">
    <property type="protein sequence ID" value="GGZ14010.1"/>
    <property type="molecule type" value="Genomic_DNA"/>
</dbReference>
<dbReference type="Gene3D" id="3.30.9.10">
    <property type="entry name" value="D-Amino Acid Oxidase, subunit A, domain 2"/>
    <property type="match status" value="1"/>
</dbReference>